<organism evidence="3 4">
    <name type="scientific">Corynebacterium ihumii</name>
    <dbReference type="NCBI Taxonomy" id="1232427"/>
    <lineage>
        <taxon>Bacteria</taxon>
        <taxon>Bacillati</taxon>
        <taxon>Actinomycetota</taxon>
        <taxon>Actinomycetes</taxon>
        <taxon>Mycobacteriales</taxon>
        <taxon>Corynebacteriaceae</taxon>
        <taxon>Corynebacterium</taxon>
    </lineage>
</organism>
<dbReference type="EMBL" id="CP063190">
    <property type="protein sequence ID" value="WCZ35166.1"/>
    <property type="molecule type" value="Genomic_DNA"/>
</dbReference>
<protein>
    <recommendedName>
        <fullName evidence="2">DUF418 domain-containing protein</fullName>
    </recommendedName>
</protein>
<dbReference type="InterPro" id="IPR052529">
    <property type="entry name" value="Bact_Transport_Assoc"/>
</dbReference>
<dbReference type="InterPro" id="IPR007349">
    <property type="entry name" value="DUF418"/>
</dbReference>
<keyword evidence="1" id="KW-0472">Membrane</keyword>
<gene>
    <name evidence="3" type="ORF">CIHUM_08805</name>
</gene>
<keyword evidence="1" id="KW-1133">Transmembrane helix</keyword>
<accession>A0ABY7UEQ6</accession>
<dbReference type="PANTHER" id="PTHR30590:SF2">
    <property type="entry name" value="INNER MEMBRANE PROTEIN"/>
    <property type="match status" value="1"/>
</dbReference>
<evidence type="ECO:0000259" key="2">
    <source>
        <dbReference type="Pfam" id="PF04235"/>
    </source>
</evidence>
<reference evidence="3 4" key="1">
    <citation type="submission" date="2020-10" db="EMBL/GenBank/DDBJ databases">
        <title>Complete genome sequence of Corynebacterium ihumii DSM 45751.</title>
        <authorList>
            <person name="Ruckert C."/>
            <person name="Albersmeier A."/>
            <person name="Busche T."/>
            <person name="Jaenicke S."/>
            <person name="Winkler A."/>
            <person name="Friethjonsson O.H."/>
            <person name="Hreggviethsson G.O."/>
            <person name="Lambert C."/>
            <person name="Badcock D."/>
            <person name="Bernaerts K."/>
            <person name="Anne J."/>
            <person name="Economou A."/>
            <person name="Kalinowski J."/>
        </authorList>
    </citation>
    <scope>NUCLEOTIDE SEQUENCE [LARGE SCALE GENOMIC DNA]</scope>
    <source>
        <strain evidence="3 4">DSM 45751</strain>
    </source>
</reference>
<evidence type="ECO:0000313" key="3">
    <source>
        <dbReference type="EMBL" id="WCZ35166.1"/>
    </source>
</evidence>
<evidence type="ECO:0000256" key="1">
    <source>
        <dbReference type="SAM" id="Phobius"/>
    </source>
</evidence>
<dbReference type="PANTHER" id="PTHR30590">
    <property type="entry name" value="INNER MEMBRANE PROTEIN"/>
    <property type="match status" value="1"/>
</dbReference>
<name>A0ABY7UEQ6_9CORY</name>
<keyword evidence="1" id="KW-0812">Transmembrane</keyword>
<feature type="transmembrane region" description="Helical" evidence="1">
    <location>
        <begin position="87"/>
        <end position="106"/>
    </location>
</feature>
<proteinExistence type="predicted"/>
<feature type="transmembrane region" description="Helical" evidence="1">
    <location>
        <begin position="193"/>
        <end position="212"/>
    </location>
</feature>
<feature type="transmembrane region" description="Helical" evidence="1">
    <location>
        <begin position="112"/>
        <end position="129"/>
    </location>
</feature>
<feature type="transmembrane region" description="Helical" evidence="1">
    <location>
        <begin position="334"/>
        <end position="354"/>
    </location>
</feature>
<evidence type="ECO:0000313" key="4">
    <source>
        <dbReference type="Proteomes" id="UP001220577"/>
    </source>
</evidence>
<feature type="transmembrane region" description="Helical" evidence="1">
    <location>
        <begin position="136"/>
        <end position="160"/>
    </location>
</feature>
<feature type="transmembrane region" description="Helical" evidence="1">
    <location>
        <begin position="267"/>
        <end position="287"/>
    </location>
</feature>
<sequence>MALLGIAMANTLQSWIVNAYCAADAPGWSIGGINPNSALDAWAAVFTTMFVRVRGLPMFSTLLGIGLGMVAASLVRKGYGPAESRRILLRRYAWLGVFGLAHMFLIFYNEIMFAYGLVGVGLAVVYRMASKSLRRIAYVILGCFAAFCASGALGAFYGYFDPHSTRDQLSTDLTTFGAYFSTNAHSAVGYVQGIWFIAIELFALAVIGVVWARERVLFDVHAHRRTLTTWTWIAVAVVLLVGVPWGLSINGVLPAELEPVFYMLNQGFGFLTGPGIIAGLALATEHLHNRVPGWSRAFVALGRRSMSGYIAQSFLFLLLVIPAGLGLWQDAGLAGKLLAGTVVWLITLALAVALEATGRRGPFEWLHRRLSYGATGRIEQNEASR</sequence>
<dbReference type="Pfam" id="PF04235">
    <property type="entry name" value="DUF418"/>
    <property type="match status" value="1"/>
</dbReference>
<feature type="domain" description="DUF418" evidence="2">
    <location>
        <begin position="212"/>
        <end position="373"/>
    </location>
</feature>
<keyword evidence="4" id="KW-1185">Reference proteome</keyword>
<feature type="transmembrane region" description="Helical" evidence="1">
    <location>
        <begin position="56"/>
        <end position="75"/>
    </location>
</feature>
<dbReference type="Proteomes" id="UP001220577">
    <property type="component" value="Chromosome"/>
</dbReference>
<feature type="transmembrane region" description="Helical" evidence="1">
    <location>
        <begin position="308"/>
        <end position="328"/>
    </location>
</feature>
<feature type="transmembrane region" description="Helical" evidence="1">
    <location>
        <begin position="227"/>
        <end position="247"/>
    </location>
</feature>